<dbReference type="AlphaFoldDB" id="A0A8J2K6E3"/>
<dbReference type="PANTHER" id="PTHR14187">
    <property type="entry name" value="ALPHA KINASE/ELONGATION FACTOR 2 KINASE"/>
    <property type="match status" value="1"/>
</dbReference>
<evidence type="ECO:0000313" key="2">
    <source>
        <dbReference type="Proteomes" id="UP000708208"/>
    </source>
</evidence>
<gene>
    <name evidence="1" type="ORF">AFUS01_LOCUS17757</name>
</gene>
<evidence type="ECO:0000313" key="1">
    <source>
        <dbReference type="EMBL" id="CAG7729016.1"/>
    </source>
</evidence>
<comment type="caution">
    <text evidence="1">The sequence shown here is derived from an EMBL/GenBank/DDBJ whole genome shotgun (WGS) entry which is preliminary data.</text>
</comment>
<name>A0A8J2K6E3_9HEXA</name>
<protein>
    <submittedName>
        <fullName evidence="1">Uncharacterized protein</fullName>
    </submittedName>
</protein>
<keyword evidence="2" id="KW-1185">Reference proteome</keyword>
<dbReference type="OrthoDB" id="2963168at2759"/>
<proteinExistence type="predicted"/>
<sequence length="300" mass="34149">MIGVSWGNFPDNCFHKIPSWILTSFDNHTKNLSQAENQPLIVNCASTKVGQEALDTYMERRGQSSCGTFVSQWREFLQMDSEAAKLLTFPYTLDSVDDEMDFVQLVTALVNFFGRAALGQIRSKFFNAFHKDEHLEWLITIPTSWNTHSRQCIREAAYKSGVVKGTDGVNLIEDPMAAALFASMCGQYDNFLAVDVGGAFMHYSGFSRNFGNMTQTLESKSLSFPTPESNFETYLTQVVSREFMLYYKAKYRPGWIELLRNFEKAKCKFDGSLTVQSSAFVFLPYSFVHEFHGYTGMQVF</sequence>
<accession>A0A8J2K6E3</accession>
<dbReference type="EMBL" id="CAJVCH010172102">
    <property type="protein sequence ID" value="CAG7729016.1"/>
    <property type="molecule type" value="Genomic_DNA"/>
</dbReference>
<dbReference type="PANTHER" id="PTHR14187:SF5">
    <property type="entry name" value="HEAT SHOCK 70 KDA PROTEIN 12A"/>
    <property type="match status" value="1"/>
</dbReference>
<organism evidence="1 2">
    <name type="scientific">Allacma fusca</name>
    <dbReference type="NCBI Taxonomy" id="39272"/>
    <lineage>
        <taxon>Eukaryota</taxon>
        <taxon>Metazoa</taxon>
        <taxon>Ecdysozoa</taxon>
        <taxon>Arthropoda</taxon>
        <taxon>Hexapoda</taxon>
        <taxon>Collembola</taxon>
        <taxon>Symphypleona</taxon>
        <taxon>Sminthuridae</taxon>
        <taxon>Allacma</taxon>
    </lineage>
</organism>
<reference evidence="1" key="1">
    <citation type="submission" date="2021-06" db="EMBL/GenBank/DDBJ databases">
        <authorList>
            <person name="Hodson N. C."/>
            <person name="Mongue J. A."/>
            <person name="Jaron S. K."/>
        </authorList>
    </citation>
    <scope>NUCLEOTIDE SEQUENCE</scope>
</reference>
<dbReference type="Proteomes" id="UP000708208">
    <property type="component" value="Unassembled WGS sequence"/>
</dbReference>